<organism evidence="2 3">
    <name type="scientific">Dactylonectria estremocensis</name>
    <dbReference type="NCBI Taxonomy" id="1079267"/>
    <lineage>
        <taxon>Eukaryota</taxon>
        <taxon>Fungi</taxon>
        <taxon>Dikarya</taxon>
        <taxon>Ascomycota</taxon>
        <taxon>Pezizomycotina</taxon>
        <taxon>Sordariomycetes</taxon>
        <taxon>Hypocreomycetidae</taxon>
        <taxon>Hypocreales</taxon>
        <taxon>Nectriaceae</taxon>
        <taxon>Dactylonectria</taxon>
    </lineage>
</organism>
<feature type="transmembrane region" description="Helical" evidence="1">
    <location>
        <begin position="192"/>
        <end position="215"/>
    </location>
</feature>
<dbReference type="Proteomes" id="UP000717696">
    <property type="component" value="Unassembled WGS sequence"/>
</dbReference>
<gene>
    <name evidence="2" type="ORF">B0J13DRAFT_679794</name>
</gene>
<dbReference type="AlphaFoldDB" id="A0A9P9DW82"/>
<dbReference type="OrthoDB" id="5429468at2759"/>
<keyword evidence="1" id="KW-0472">Membrane</keyword>
<dbReference type="EMBL" id="JAGMUU010000023">
    <property type="protein sequence ID" value="KAH7126553.1"/>
    <property type="molecule type" value="Genomic_DNA"/>
</dbReference>
<evidence type="ECO:0000313" key="2">
    <source>
        <dbReference type="EMBL" id="KAH7126553.1"/>
    </source>
</evidence>
<name>A0A9P9DW82_9HYPO</name>
<keyword evidence="1" id="KW-0812">Transmembrane</keyword>
<keyword evidence="3" id="KW-1185">Reference proteome</keyword>
<reference evidence="2" key="1">
    <citation type="journal article" date="2021" name="Nat. Commun.">
        <title>Genetic determinants of endophytism in the Arabidopsis root mycobiome.</title>
        <authorList>
            <person name="Mesny F."/>
            <person name="Miyauchi S."/>
            <person name="Thiergart T."/>
            <person name="Pickel B."/>
            <person name="Atanasova L."/>
            <person name="Karlsson M."/>
            <person name="Huettel B."/>
            <person name="Barry K.W."/>
            <person name="Haridas S."/>
            <person name="Chen C."/>
            <person name="Bauer D."/>
            <person name="Andreopoulos W."/>
            <person name="Pangilinan J."/>
            <person name="LaButti K."/>
            <person name="Riley R."/>
            <person name="Lipzen A."/>
            <person name="Clum A."/>
            <person name="Drula E."/>
            <person name="Henrissat B."/>
            <person name="Kohler A."/>
            <person name="Grigoriev I.V."/>
            <person name="Martin F.M."/>
            <person name="Hacquard S."/>
        </authorList>
    </citation>
    <scope>NUCLEOTIDE SEQUENCE</scope>
    <source>
        <strain evidence="2">MPI-CAGE-AT-0021</strain>
    </source>
</reference>
<feature type="transmembrane region" description="Helical" evidence="1">
    <location>
        <begin position="383"/>
        <end position="407"/>
    </location>
</feature>
<evidence type="ECO:0000256" key="1">
    <source>
        <dbReference type="SAM" id="Phobius"/>
    </source>
</evidence>
<proteinExistence type="predicted"/>
<keyword evidence="1" id="KW-1133">Transmembrane helix</keyword>
<comment type="caution">
    <text evidence="2">The sequence shown here is derived from an EMBL/GenBank/DDBJ whole genome shotgun (WGS) entry which is preliminary data.</text>
</comment>
<feature type="transmembrane region" description="Helical" evidence="1">
    <location>
        <begin position="55"/>
        <end position="78"/>
    </location>
</feature>
<feature type="transmembrane region" description="Helical" evidence="1">
    <location>
        <begin position="305"/>
        <end position="326"/>
    </location>
</feature>
<feature type="transmembrane region" description="Helical" evidence="1">
    <location>
        <begin position="236"/>
        <end position="255"/>
    </location>
</feature>
<evidence type="ECO:0000313" key="3">
    <source>
        <dbReference type="Proteomes" id="UP000717696"/>
    </source>
</evidence>
<feature type="transmembrane region" description="Helical" evidence="1">
    <location>
        <begin position="275"/>
        <end position="293"/>
    </location>
</feature>
<accession>A0A9P9DW82</accession>
<sequence>MPRHTHRPSNRQRVEFRYNPVEYELDEPLQQRDDAPECRFYTHHEEIKRDTRLRYLIRLAMWLGLTVFLAFIAIAIGFTAKFLVDGSKIGLDPAGPDFALYKNTRFKECQTTTPPDAATCQDVRANLLDLSSANYREFTDQGVSVVIQPYVVSQNRTKTPGGHRPITYDWCQAVSCLGDSFKVIPSTLRGSAFAVTPLTFWCSVAITLFTILWDFRQRKVANNKTKWACKGLREVAWYDWIFHAYDLCSVVWWWVSFARFITNPSYNTAPTSIGWVVPWKFAILIYHHPYSCAFTTKRRYRGLSWMLNTLAFLQWIATIYVLHVMWPSITKSRTPLQAYDCASSDMDEAPGVSPCSTQELCSKSWLLTDPGFIYRHEVLGSGMYVLIFFVIFTLAAIFMFVMVLAALSSKVFGDNKPLSTALIKEAWGESKVSPTVSLAVAAWSGGIIFGSMFTADLIRWNNHGQEAPLTFYPACNAVHVALSSWKFYLDVDAYQRTFRIVKMWFNA</sequence>
<protein>
    <submittedName>
        <fullName evidence="2">Uncharacterized protein</fullName>
    </submittedName>
</protein>